<gene>
    <name evidence="2" type="ORF">FVE85_8934</name>
</gene>
<feature type="region of interest" description="Disordered" evidence="1">
    <location>
        <begin position="385"/>
        <end position="421"/>
    </location>
</feature>
<name>A0A5J4YHW6_PORPP</name>
<dbReference type="OrthoDB" id="2419021at2759"/>
<comment type="caution">
    <text evidence="2">The sequence shown here is derived from an EMBL/GenBank/DDBJ whole genome shotgun (WGS) entry which is preliminary data.</text>
</comment>
<proteinExistence type="predicted"/>
<evidence type="ECO:0000313" key="2">
    <source>
        <dbReference type="EMBL" id="KAA8490324.1"/>
    </source>
</evidence>
<feature type="compositionally biased region" description="Basic and acidic residues" evidence="1">
    <location>
        <begin position="125"/>
        <end position="148"/>
    </location>
</feature>
<dbReference type="EMBL" id="VRMN01000033">
    <property type="protein sequence ID" value="KAA8490324.1"/>
    <property type="molecule type" value="Genomic_DNA"/>
</dbReference>
<keyword evidence="3" id="KW-1185">Reference proteome</keyword>
<feature type="compositionally biased region" description="Basic and acidic residues" evidence="1">
    <location>
        <begin position="405"/>
        <end position="421"/>
    </location>
</feature>
<sequence length="421" mass="47710">MFDVRRQSRATWEGEHLGKLNKANILHCRVRLDQRAAHQCARLQFKCNHLAPECVQKKRERRKHRRTSGCRFFPARRHGLATGKAAESHRDKPGTEASGSTRALVVATQGPFLRGARRGLYTQRAKNEGTCEERQKQSRGREPARRRWDEWQDEAGAAKHSLEAKLNKIRFGYEDPAAPASSAWERASRTGGEVRYVCRYGHKVRAECAGCPAARHCPTCLMIQTAPETNFSRRMGSIETLWKLAEERNGKLVGSATEIGTNGKVMPCSALIYRGITHRYRWRCEKGHEWDASAHNVKRGSWCPRCRALTLRMTIQDMHELAHSLSGKCLSTEYKGSQGKLLWECDQRHTFWLAPNNIRRSYTSGGRKPSWCPTCARIRRQATKAVSTKAKGNHASTAKAHAQMRKADSAKQRDRVGSATR</sequence>
<evidence type="ECO:0000313" key="3">
    <source>
        <dbReference type="Proteomes" id="UP000324585"/>
    </source>
</evidence>
<feature type="region of interest" description="Disordered" evidence="1">
    <location>
        <begin position="124"/>
        <end position="148"/>
    </location>
</feature>
<protein>
    <recommendedName>
        <fullName evidence="4">Zinc-ribbon domain-containing protein</fullName>
    </recommendedName>
</protein>
<feature type="region of interest" description="Disordered" evidence="1">
    <location>
        <begin position="81"/>
        <end position="100"/>
    </location>
</feature>
<reference evidence="3" key="1">
    <citation type="journal article" date="2019" name="Nat. Commun.">
        <title>Expansion of phycobilisome linker gene families in mesophilic red algae.</title>
        <authorList>
            <person name="Lee J."/>
            <person name="Kim D."/>
            <person name="Bhattacharya D."/>
            <person name="Yoon H.S."/>
        </authorList>
    </citation>
    <scope>NUCLEOTIDE SEQUENCE [LARGE SCALE GENOMIC DNA]</scope>
    <source>
        <strain evidence="3">CCMP 1328</strain>
    </source>
</reference>
<dbReference type="Proteomes" id="UP000324585">
    <property type="component" value="Unassembled WGS sequence"/>
</dbReference>
<accession>A0A5J4YHW6</accession>
<evidence type="ECO:0000256" key="1">
    <source>
        <dbReference type="SAM" id="MobiDB-lite"/>
    </source>
</evidence>
<evidence type="ECO:0008006" key="4">
    <source>
        <dbReference type="Google" id="ProtNLM"/>
    </source>
</evidence>
<organism evidence="2 3">
    <name type="scientific">Porphyridium purpureum</name>
    <name type="common">Red alga</name>
    <name type="synonym">Porphyridium cruentum</name>
    <dbReference type="NCBI Taxonomy" id="35688"/>
    <lineage>
        <taxon>Eukaryota</taxon>
        <taxon>Rhodophyta</taxon>
        <taxon>Bangiophyceae</taxon>
        <taxon>Porphyridiales</taxon>
        <taxon>Porphyridiaceae</taxon>
        <taxon>Porphyridium</taxon>
    </lineage>
</organism>
<dbReference type="AlphaFoldDB" id="A0A5J4YHW6"/>